<evidence type="ECO:0000313" key="2">
    <source>
        <dbReference type="EMBL" id="KAK4247392.1"/>
    </source>
</evidence>
<protein>
    <submittedName>
        <fullName evidence="2">Glycoside hydrolase</fullName>
    </submittedName>
</protein>
<name>A0AAN7CUB9_9PEZI</name>
<feature type="chain" id="PRO_5043006288" evidence="1">
    <location>
        <begin position="23"/>
        <end position="460"/>
    </location>
</feature>
<reference evidence="2" key="2">
    <citation type="submission" date="2023-05" db="EMBL/GenBank/DDBJ databases">
        <authorList>
            <consortium name="Lawrence Berkeley National Laboratory"/>
            <person name="Steindorff A."/>
            <person name="Hensen N."/>
            <person name="Bonometti L."/>
            <person name="Westerberg I."/>
            <person name="Brannstrom I.O."/>
            <person name="Guillou S."/>
            <person name="Cros-Aarteil S."/>
            <person name="Calhoun S."/>
            <person name="Haridas S."/>
            <person name="Kuo A."/>
            <person name="Mondo S."/>
            <person name="Pangilinan J."/>
            <person name="Riley R."/>
            <person name="Labutti K."/>
            <person name="Andreopoulos B."/>
            <person name="Lipzen A."/>
            <person name="Chen C."/>
            <person name="Yanf M."/>
            <person name="Daum C."/>
            <person name="Ng V."/>
            <person name="Clum A."/>
            <person name="Ohm R."/>
            <person name="Martin F."/>
            <person name="Silar P."/>
            <person name="Natvig D."/>
            <person name="Lalanne C."/>
            <person name="Gautier V."/>
            <person name="Ament-Velasquez S.L."/>
            <person name="Kruys A."/>
            <person name="Hutchinson M.I."/>
            <person name="Powell A.J."/>
            <person name="Barry K."/>
            <person name="Miller A.N."/>
            <person name="Grigoriev I.V."/>
            <person name="Debuchy R."/>
            <person name="Gladieux P."/>
            <person name="Thoren M.H."/>
            <person name="Johannesson H."/>
        </authorList>
    </citation>
    <scope>NUCLEOTIDE SEQUENCE</scope>
    <source>
        <strain evidence="2">CBS 359.72</strain>
    </source>
</reference>
<gene>
    <name evidence="2" type="ORF">C7999DRAFT_32169</name>
</gene>
<accession>A0AAN7CUB9</accession>
<organism evidence="2 3">
    <name type="scientific">Corynascus novoguineensis</name>
    <dbReference type="NCBI Taxonomy" id="1126955"/>
    <lineage>
        <taxon>Eukaryota</taxon>
        <taxon>Fungi</taxon>
        <taxon>Dikarya</taxon>
        <taxon>Ascomycota</taxon>
        <taxon>Pezizomycotina</taxon>
        <taxon>Sordariomycetes</taxon>
        <taxon>Sordariomycetidae</taxon>
        <taxon>Sordariales</taxon>
        <taxon>Chaetomiaceae</taxon>
        <taxon>Corynascus</taxon>
    </lineage>
</organism>
<dbReference type="CDD" id="cd11577">
    <property type="entry name" value="GH71"/>
    <property type="match status" value="1"/>
</dbReference>
<keyword evidence="3" id="KW-1185">Reference proteome</keyword>
<proteinExistence type="predicted"/>
<evidence type="ECO:0000313" key="3">
    <source>
        <dbReference type="Proteomes" id="UP001303647"/>
    </source>
</evidence>
<dbReference type="EMBL" id="MU857654">
    <property type="protein sequence ID" value="KAK4247392.1"/>
    <property type="molecule type" value="Genomic_DNA"/>
</dbReference>
<dbReference type="InterPro" id="IPR005197">
    <property type="entry name" value="Glyco_hydro_71"/>
</dbReference>
<feature type="signal peptide" evidence="1">
    <location>
        <begin position="1"/>
        <end position="22"/>
    </location>
</feature>
<dbReference type="Pfam" id="PF03659">
    <property type="entry name" value="Glyco_hydro_71"/>
    <property type="match status" value="1"/>
</dbReference>
<reference evidence="2" key="1">
    <citation type="journal article" date="2023" name="Mol. Phylogenet. Evol.">
        <title>Genome-scale phylogeny and comparative genomics of the fungal order Sordariales.</title>
        <authorList>
            <person name="Hensen N."/>
            <person name="Bonometti L."/>
            <person name="Westerberg I."/>
            <person name="Brannstrom I.O."/>
            <person name="Guillou S."/>
            <person name="Cros-Aarteil S."/>
            <person name="Calhoun S."/>
            <person name="Haridas S."/>
            <person name="Kuo A."/>
            <person name="Mondo S."/>
            <person name="Pangilinan J."/>
            <person name="Riley R."/>
            <person name="LaButti K."/>
            <person name="Andreopoulos B."/>
            <person name="Lipzen A."/>
            <person name="Chen C."/>
            <person name="Yan M."/>
            <person name="Daum C."/>
            <person name="Ng V."/>
            <person name="Clum A."/>
            <person name="Steindorff A."/>
            <person name="Ohm R.A."/>
            <person name="Martin F."/>
            <person name="Silar P."/>
            <person name="Natvig D.O."/>
            <person name="Lalanne C."/>
            <person name="Gautier V."/>
            <person name="Ament-Velasquez S.L."/>
            <person name="Kruys A."/>
            <person name="Hutchinson M.I."/>
            <person name="Powell A.J."/>
            <person name="Barry K."/>
            <person name="Miller A.N."/>
            <person name="Grigoriev I.V."/>
            <person name="Debuchy R."/>
            <person name="Gladieux P."/>
            <person name="Hiltunen Thoren M."/>
            <person name="Johannesson H."/>
        </authorList>
    </citation>
    <scope>NUCLEOTIDE SEQUENCE</scope>
    <source>
        <strain evidence="2">CBS 359.72</strain>
    </source>
</reference>
<sequence length="460" mass="49314">MITKALPAVLTIASLAVLQVQAAKEVFAHLIVGNVNKFTLSDWEDDMRLAREANIDGFALNIAAQDESNEASLELAFGAAGKLGGDFSLFFSFDYLAQGPWPADRVEALVKKYAADPAYFKPDGRRPLVSTFEGPDNAGDWPGIKAATDAFFVPDWSSLPPTEAAVREGGVADGLLSFDAWPVGATNITTKGDEAFQAALGTGENKKVYMMSVAPWFFTNLPKFGELGGEDGQNGGKNWLWRGDGLWDLRWKQVAEVVRPDYVEILTWNDFGESHYIGPVRDKELGLFASGGAPVNYAQGMSHDGWRRFLPFYVDVYKTGKVPEEVGEEGVMAYYRTAPALACPSGGTVGNSKARGQSEMKPEELVEDSVFYAALLNSDDGVTVEVSIGGKKLTGGFDSVPTAGAGTPGVYTGSVPFGDKTGEVVVAVLRDGKTIATAEGGRKISSQCENNVQNWNAVAM</sequence>
<dbReference type="Proteomes" id="UP001303647">
    <property type="component" value="Unassembled WGS sequence"/>
</dbReference>
<keyword evidence="2" id="KW-0378">Hydrolase</keyword>
<dbReference type="Gene3D" id="3.20.20.80">
    <property type="entry name" value="Glycosidases"/>
    <property type="match status" value="1"/>
</dbReference>
<dbReference type="GO" id="GO:0051118">
    <property type="term" value="F:glucan endo-1,3-alpha-glucosidase activity"/>
    <property type="evidence" value="ECO:0007669"/>
    <property type="project" value="InterPro"/>
</dbReference>
<comment type="caution">
    <text evidence="2">The sequence shown here is derived from an EMBL/GenBank/DDBJ whole genome shotgun (WGS) entry which is preliminary data.</text>
</comment>
<dbReference type="AlphaFoldDB" id="A0AAN7CUB9"/>
<keyword evidence="1" id="KW-0732">Signal</keyword>
<evidence type="ECO:0000256" key="1">
    <source>
        <dbReference type="SAM" id="SignalP"/>
    </source>
</evidence>